<dbReference type="GO" id="GO:0016787">
    <property type="term" value="F:hydrolase activity"/>
    <property type="evidence" value="ECO:0007669"/>
    <property type="project" value="UniProtKB-KW"/>
</dbReference>
<sequence length="267" mass="30708">MTTSKLSKAGIPFLHFGYGEPLVLIHGLGEVKEGWINQFELQDEFELIIPDLRGHGENERTEAISIQNFASDIIDLLKECNIESANILGLSMGGAVAQEIYRQAPEMCRSLILASTFHFFPKKLAPLFINYRKKRFVHLTTGRKKKPAAALALYSWEEEYLEEFDNHFAPNQKAFFDSLQSCLKVNNINLLRRINVPTLVIGGQYDSVIPVWMQVWMHKLMPHSEFVIMRKTGHVAKLEAKDRFNQLIRSFLAKHQHRTENNKRTAI</sequence>
<evidence type="ECO:0000256" key="1">
    <source>
        <dbReference type="ARBA" id="ARBA00022801"/>
    </source>
</evidence>
<dbReference type="RefSeq" id="WP_221874827.1">
    <property type="nucleotide sequence ID" value="NZ_JACWFH010000025.1"/>
</dbReference>
<proteinExistence type="predicted"/>
<dbReference type="PANTHER" id="PTHR43798:SF31">
    <property type="entry name" value="AB HYDROLASE SUPERFAMILY PROTEIN YCLE"/>
    <property type="match status" value="1"/>
</dbReference>
<dbReference type="PANTHER" id="PTHR43798">
    <property type="entry name" value="MONOACYLGLYCEROL LIPASE"/>
    <property type="match status" value="1"/>
</dbReference>
<dbReference type="Proteomes" id="UP000769780">
    <property type="component" value="Unassembled WGS sequence"/>
</dbReference>
<keyword evidence="1 3" id="KW-0378">Hydrolase</keyword>
<evidence type="ECO:0000259" key="2">
    <source>
        <dbReference type="Pfam" id="PF00561"/>
    </source>
</evidence>
<dbReference type="InterPro" id="IPR029058">
    <property type="entry name" value="AB_hydrolase_fold"/>
</dbReference>
<dbReference type="PRINTS" id="PR00111">
    <property type="entry name" value="ABHYDROLASE"/>
</dbReference>
<dbReference type="InterPro" id="IPR050266">
    <property type="entry name" value="AB_hydrolase_sf"/>
</dbReference>
<dbReference type="InterPro" id="IPR000073">
    <property type="entry name" value="AB_hydrolase_1"/>
</dbReference>
<dbReference type="EMBL" id="JACWFH010000025">
    <property type="protein sequence ID" value="MBY0098605.1"/>
    <property type="molecule type" value="Genomic_DNA"/>
</dbReference>
<evidence type="ECO:0000313" key="3">
    <source>
        <dbReference type="EMBL" id="MBY0098605.1"/>
    </source>
</evidence>
<organism evidence="3 4">
    <name type="scientific">Mesobacillus maritimus</name>
    <dbReference type="NCBI Taxonomy" id="1643336"/>
    <lineage>
        <taxon>Bacteria</taxon>
        <taxon>Bacillati</taxon>
        <taxon>Bacillota</taxon>
        <taxon>Bacilli</taxon>
        <taxon>Bacillales</taxon>
        <taxon>Bacillaceae</taxon>
        <taxon>Mesobacillus</taxon>
    </lineage>
</organism>
<reference evidence="3 4" key="1">
    <citation type="submission" date="2020-07" db="EMBL/GenBank/DDBJ databases">
        <title>Fungal Genomes of the International Space Station.</title>
        <authorList>
            <person name="Seuylemezian A."/>
            <person name="Singh N.K."/>
            <person name="Wood J."/>
            <person name="Venkateswaran K."/>
        </authorList>
    </citation>
    <scope>NUCLEOTIDE SEQUENCE [LARGE SCALE GENOMIC DNA]</scope>
    <source>
        <strain evidence="3 4">PL-B2</strain>
    </source>
</reference>
<keyword evidence="4" id="KW-1185">Reference proteome</keyword>
<gene>
    <name evidence="3" type="ORF">H0185_17720</name>
</gene>
<protein>
    <submittedName>
        <fullName evidence="3">Alpha/beta hydrolase</fullName>
    </submittedName>
</protein>
<comment type="caution">
    <text evidence="3">The sequence shown here is derived from an EMBL/GenBank/DDBJ whole genome shotgun (WGS) entry which is preliminary data.</text>
</comment>
<dbReference type="SUPFAM" id="SSF53474">
    <property type="entry name" value="alpha/beta-Hydrolases"/>
    <property type="match status" value="1"/>
</dbReference>
<feature type="domain" description="AB hydrolase-1" evidence="2">
    <location>
        <begin position="21"/>
        <end position="239"/>
    </location>
</feature>
<accession>A0ABS7K8R1</accession>
<name>A0ABS7K8R1_9BACI</name>
<evidence type="ECO:0000313" key="4">
    <source>
        <dbReference type="Proteomes" id="UP000769780"/>
    </source>
</evidence>
<dbReference type="Pfam" id="PF00561">
    <property type="entry name" value="Abhydrolase_1"/>
    <property type="match status" value="1"/>
</dbReference>
<dbReference type="Gene3D" id="3.40.50.1820">
    <property type="entry name" value="alpha/beta hydrolase"/>
    <property type="match status" value="1"/>
</dbReference>